<reference evidence="2" key="1">
    <citation type="journal article" date="2014" name="Nat. Commun.">
        <title>The tobacco genome sequence and its comparison with those of tomato and potato.</title>
        <authorList>
            <person name="Sierro N."/>
            <person name="Battey J.N."/>
            <person name="Ouadi S."/>
            <person name="Bakaher N."/>
            <person name="Bovet L."/>
            <person name="Willig A."/>
            <person name="Goepfert S."/>
            <person name="Peitsch M.C."/>
            <person name="Ivanov N.V."/>
        </authorList>
    </citation>
    <scope>NUCLEOTIDE SEQUENCE [LARGE SCALE GENOMIC DNA]</scope>
</reference>
<accession>A0A1S3WZ28</accession>
<dbReference type="KEGG" id="nta:107759461"/>
<dbReference type="OrthoDB" id="1275533at2759"/>
<proteinExistence type="predicted"/>
<dbReference type="RefSeq" id="XP_016432894.1">
    <property type="nucleotide sequence ID" value="XM_016577408.1"/>
</dbReference>
<dbReference type="AlphaFoldDB" id="A0A1S3WZ28"/>
<dbReference type="PaxDb" id="4097-A0A1S3WZ28"/>
<sequence length="232" mass="26743">MEQHDSHGLDDIEEDLLNIDIPKMDHLNMDIPETEEQEYANFPGVEGSHIAKAMVRGTPEHEYAILDAYRYALRKANEGSKMELKLDNCGKFQYFLIAYESWSQGFLFMRKVIAVDGTFLIGKYREVLLSAVAQDSENHIFGVAFCVVDKECDAAYEYCFEQLSSIHPDSVELCIISDRHISIPNGNSNFYPKAHHKFCMRHLAENIRKIFYCGDLLHHYYSAAKAYRIDEL</sequence>
<keyword evidence="2" id="KW-1185">Reference proteome</keyword>
<dbReference type="GeneID" id="107759461"/>
<dbReference type="STRING" id="4097.A0A1S3WZ28"/>
<dbReference type="InterPro" id="IPR018289">
    <property type="entry name" value="MULE_transposase_dom"/>
</dbReference>
<dbReference type="Pfam" id="PF10551">
    <property type="entry name" value="MULE"/>
    <property type="match status" value="1"/>
</dbReference>
<dbReference type="PANTHER" id="PTHR31973:SF195">
    <property type="entry name" value="MUDR FAMILY TRANSPOSASE"/>
    <property type="match status" value="1"/>
</dbReference>
<evidence type="ECO:0000313" key="3">
    <source>
        <dbReference type="RefSeq" id="XP_016432894.1"/>
    </source>
</evidence>
<evidence type="ECO:0000259" key="1">
    <source>
        <dbReference type="Pfam" id="PF10551"/>
    </source>
</evidence>
<protein>
    <recommendedName>
        <fullName evidence="1">MULE transposase domain-containing protein</fullName>
    </recommendedName>
</protein>
<gene>
    <name evidence="3" type="primary">LOC107759461</name>
</gene>
<evidence type="ECO:0000313" key="2">
    <source>
        <dbReference type="Proteomes" id="UP000790787"/>
    </source>
</evidence>
<reference evidence="3" key="2">
    <citation type="submission" date="2025-08" db="UniProtKB">
        <authorList>
            <consortium name="RefSeq"/>
        </authorList>
    </citation>
    <scope>IDENTIFICATION</scope>
</reference>
<dbReference type="PANTHER" id="PTHR31973">
    <property type="entry name" value="POLYPROTEIN, PUTATIVE-RELATED"/>
    <property type="match status" value="1"/>
</dbReference>
<name>A0A1S3WZ28_TOBAC</name>
<organism evidence="2 3">
    <name type="scientific">Nicotiana tabacum</name>
    <name type="common">Common tobacco</name>
    <dbReference type="NCBI Taxonomy" id="4097"/>
    <lineage>
        <taxon>Eukaryota</taxon>
        <taxon>Viridiplantae</taxon>
        <taxon>Streptophyta</taxon>
        <taxon>Embryophyta</taxon>
        <taxon>Tracheophyta</taxon>
        <taxon>Spermatophyta</taxon>
        <taxon>Magnoliopsida</taxon>
        <taxon>eudicotyledons</taxon>
        <taxon>Gunneridae</taxon>
        <taxon>Pentapetalae</taxon>
        <taxon>asterids</taxon>
        <taxon>lamiids</taxon>
        <taxon>Solanales</taxon>
        <taxon>Solanaceae</taxon>
        <taxon>Nicotianoideae</taxon>
        <taxon>Nicotianeae</taxon>
        <taxon>Nicotiana</taxon>
    </lineage>
</organism>
<dbReference type="Proteomes" id="UP000790787">
    <property type="component" value="Chromosome 23"/>
</dbReference>